<name>A0A6L3VUN6_9ACTN</name>
<dbReference type="GO" id="GO:0044550">
    <property type="term" value="P:secondary metabolite biosynthetic process"/>
    <property type="evidence" value="ECO:0007669"/>
    <property type="project" value="TreeGrafter"/>
</dbReference>
<keyword evidence="4" id="KW-1185">Reference proteome</keyword>
<reference evidence="3 4" key="1">
    <citation type="submission" date="2019-09" db="EMBL/GenBank/DDBJ databases">
        <title>Actinomadura physcomitrii sp. nov., a novel actinomycete isolated from moss [Physcomitrium sphaericum (Ludw) Fuernr].</title>
        <authorList>
            <person name="Liu C."/>
            <person name="Zhuang X."/>
        </authorList>
    </citation>
    <scope>NUCLEOTIDE SEQUENCE [LARGE SCALE GENOMIC DNA]</scope>
    <source>
        <strain evidence="3 4">CYP1-1B</strain>
    </source>
</reference>
<gene>
    <name evidence="3" type="ORF">F9B16_15765</name>
</gene>
<dbReference type="InterPro" id="IPR025110">
    <property type="entry name" value="AMP-bd_C"/>
</dbReference>
<dbReference type="RefSeq" id="WP_151540819.1">
    <property type="nucleotide sequence ID" value="NZ_WBMR01000037.1"/>
</dbReference>
<organism evidence="3 4">
    <name type="scientific">Actinomadura montaniterrae</name>
    <dbReference type="NCBI Taxonomy" id="1803903"/>
    <lineage>
        <taxon>Bacteria</taxon>
        <taxon>Bacillati</taxon>
        <taxon>Actinomycetota</taxon>
        <taxon>Actinomycetes</taxon>
        <taxon>Streptosporangiales</taxon>
        <taxon>Thermomonosporaceae</taxon>
        <taxon>Actinomadura</taxon>
    </lineage>
</organism>
<dbReference type="InterPro" id="IPR045851">
    <property type="entry name" value="AMP-bd_C_sf"/>
</dbReference>
<dbReference type="GO" id="GO:0043041">
    <property type="term" value="P:amino acid activation for nonribosomal peptide biosynthetic process"/>
    <property type="evidence" value="ECO:0007669"/>
    <property type="project" value="TreeGrafter"/>
</dbReference>
<dbReference type="AlphaFoldDB" id="A0A6L3VUN6"/>
<dbReference type="PANTHER" id="PTHR45527">
    <property type="entry name" value="NONRIBOSOMAL PEPTIDE SYNTHETASE"/>
    <property type="match status" value="1"/>
</dbReference>
<dbReference type="Gene3D" id="3.30.300.30">
    <property type="match status" value="1"/>
</dbReference>
<dbReference type="SUPFAM" id="SSF56801">
    <property type="entry name" value="Acetyl-CoA synthetase-like"/>
    <property type="match status" value="1"/>
</dbReference>
<dbReference type="GO" id="GO:0031177">
    <property type="term" value="F:phosphopantetheine binding"/>
    <property type="evidence" value="ECO:0007669"/>
    <property type="project" value="TreeGrafter"/>
</dbReference>
<comment type="caution">
    <text evidence="3">The sequence shown here is derived from an EMBL/GenBank/DDBJ whole genome shotgun (WGS) entry which is preliminary data.</text>
</comment>
<dbReference type="GO" id="GO:0005737">
    <property type="term" value="C:cytoplasm"/>
    <property type="evidence" value="ECO:0007669"/>
    <property type="project" value="TreeGrafter"/>
</dbReference>
<proteinExistence type="predicted"/>
<dbReference type="Gene3D" id="3.40.50.12780">
    <property type="entry name" value="N-terminal domain of ligase-like"/>
    <property type="match status" value="1"/>
</dbReference>
<dbReference type="EMBL" id="WBMR01000037">
    <property type="protein sequence ID" value="KAB2381572.1"/>
    <property type="molecule type" value="Genomic_DNA"/>
</dbReference>
<feature type="domain" description="AMP-dependent synthetase/ligase" evidence="1">
    <location>
        <begin position="20"/>
        <end position="367"/>
    </location>
</feature>
<sequence length="502" mass="53630">MRTVADDLTHDLVHHLPASAVAERPDAPAVTDAHGTWTYAEFDARAAAFATWLGERGVARGDRVLSRIGNVREFVAMLFGTLRHGAVFVPIGAGMKAYHLNAVLDDCAPALVVAAETDGGVPPGPHVHMLEKFWPEVEEIALGGPEEPEPARPEVSPDELGLLIYTSGSTAAPKGVMSPHRAITFAAAAIAERLRYRSDDVVLTAIPLSFDYGLYQVFLSVQAGAHLVLSGPDEHVRLPALMRAHGATVVPVVPSLAEMLIRLVGRGSAEPPAVRLFTNTGAALTPPLAARLRAAFPTASIALMYGTTECKRTTIMEPDGDLDRPHALGRPLTGTRVTILGEDGRPVPAGETGEIVVSGPHVMDGYWNAPELTAERFRRDPETGERRLHSGDYGRLDADGHLYFEGRRDDLFKRRGVRMSCQEIEAAAVDVPGVEAAAVLPPADGHDLTVFAVTDLPAADVLAGLAERLEDAKVPADCRPVTGLPLTPNGKTDKRRLTELLG</sequence>
<dbReference type="OrthoDB" id="2472181at2"/>
<protein>
    <submittedName>
        <fullName evidence="3">AMP-binding protein</fullName>
    </submittedName>
</protein>
<evidence type="ECO:0000313" key="4">
    <source>
        <dbReference type="Proteomes" id="UP000483004"/>
    </source>
</evidence>
<evidence type="ECO:0000313" key="3">
    <source>
        <dbReference type="EMBL" id="KAB2381572.1"/>
    </source>
</evidence>
<dbReference type="Pfam" id="PF13193">
    <property type="entry name" value="AMP-binding_C"/>
    <property type="match status" value="1"/>
</dbReference>
<feature type="domain" description="AMP-binding enzyme C-terminal" evidence="2">
    <location>
        <begin position="423"/>
        <end position="491"/>
    </location>
</feature>
<evidence type="ECO:0000259" key="2">
    <source>
        <dbReference type="Pfam" id="PF13193"/>
    </source>
</evidence>
<dbReference type="Proteomes" id="UP000483004">
    <property type="component" value="Unassembled WGS sequence"/>
</dbReference>
<evidence type="ECO:0000259" key="1">
    <source>
        <dbReference type="Pfam" id="PF00501"/>
    </source>
</evidence>
<dbReference type="InterPro" id="IPR000873">
    <property type="entry name" value="AMP-dep_synth/lig_dom"/>
</dbReference>
<dbReference type="InterPro" id="IPR042099">
    <property type="entry name" value="ANL_N_sf"/>
</dbReference>
<dbReference type="PANTHER" id="PTHR45527:SF1">
    <property type="entry name" value="FATTY ACID SYNTHASE"/>
    <property type="match status" value="1"/>
</dbReference>
<accession>A0A6L3VUN6</accession>
<dbReference type="Pfam" id="PF00501">
    <property type="entry name" value="AMP-binding"/>
    <property type="match status" value="1"/>
</dbReference>